<feature type="domain" description="Carbohydrate kinase FGGY N-terminal" evidence="4">
    <location>
        <begin position="6"/>
        <end position="242"/>
    </location>
</feature>
<reference evidence="6" key="2">
    <citation type="submission" date="2021-01" db="EMBL/GenBank/DDBJ databases">
        <authorList>
            <person name="Mieszkin S."/>
            <person name="Pouder E."/>
            <person name="Alain K."/>
        </authorList>
    </citation>
    <scope>NUCLEOTIDE SEQUENCE</scope>
    <source>
        <strain evidence="6">HW T2.11</strain>
    </source>
</reference>
<evidence type="ECO:0000313" key="6">
    <source>
        <dbReference type="EMBL" id="MCB8877667.1"/>
    </source>
</evidence>
<protein>
    <recommendedName>
        <fullName evidence="8">Carbohydrate kinase</fullName>
    </recommendedName>
</protein>
<dbReference type="InterPro" id="IPR050406">
    <property type="entry name" value="FGGY_Carb_Kinase"/>
</dbReference>
<comment type="similarity">
    <text evidence="1">Belongs to the FGGY kinase family.</text>
</comment>
<dbReference type="PIRSF" id="PIRSF000538">
    <property type="entry name" value="GlpK"/>
    <property type="match status" value="1"/>
</dbReference>
<organism evidence="6 7">
    <name type="scientific">Acidisoma silvae</name>
    <dbReference type="NCBI Taxonomy" id="2802396"/>
    <lineage>
        <taxon>Bacteria</taxon>
        <taxon>Pseudomonadati</taxon>
        <taxon>Pseudomonadota</taxon>
        <taxon>Alphaproteobacteria</taxon>
        <taxon>Acetobacterales</taxon>
        <taxon>Acidocellaceae</taxon>
        <taxon>Acidisoma</taxon>
    </lineage>
</organism>
<dbReference type="PANTHER" id="PTHR43095">
    <property type="entry name" value="SUGAR KINASE"/>
    <property type="match status" value="1"/>
</dbReference>
<sequence length="433" mass="45599">MAPVFCGVDLGSTNVKVLLLDEDGRVLSRKACRTPRLAEPDGVATDAEALLCMVEALMIAAFHDAGLSSPLAAVAAAGVGEDGVPVDGQGLALDRAIPWFDRRASALAQAMAARAPWRNAPLPVALDYSRTAAKWAWARQHRPEALAAATSWVALTDYPAARWSGRCFMSESLAARTACWHVGERRWMDDLLADCRAPPLPAVVPGGTVLGSLHSPRLEAAGVANRKTAVVAGGHDHPVAAFAIRQRHPTAIVDSMGTAELIYAEIPEDNGQPPPHPYFAFSRPVWGTGIACLGVTELSGALQPLIEDASDLGSAFRAIMAGGSVPGGPGQGPVVRNRLEEMTWDTARRLAVLAELGVPPGPLFTGGGWARSDSFLRLRASIFGRDIHIVTEAELSAFGAAFLAAHAAGFSPPVLLGERSISPDPDWARLYAG</sequence>
<dbReference type="SUPFAM" id="SSF53067">
    <property type="entry name" value="Actin-like ATPase domain"/>
    <property type="match status" value="2"/>
</dbReference>
<dbReference type="Pfam" id="PF00370">
    <property type="entry name" value="FGGY_N"/>
    <property type="match status" value="1"/>
</dbReference>
<dbReference type="Gene3D" id="3.30.420.40">
    <property type="match status" value="2"/>
</dbReference>
<dbReference type="InterPro" id="IPR043129">
    <property type="entry name" value="ATPase_NBD"/>
</dbReference>
<accession>A0A964E0Y8</accession>
<feature type="domain" description="Carbohydrate kinase FGGY C-terminal" evidence="5">
    <location>
        <begin position="345"/>
        <end position="408"/>
    </location>
</feature>
<dbReference type="GO" id="GO:0005975">
    <property type="term" value="P:carbohydrate metabolic process"/>
    <property type="evidence" value="ECO:0007669"/>
    <property type="project" value="InterPro"/>
</dbReference>
<evidence type="ECO:0000259" key="4">
    <source>
        <dbReference type="Pfam" id="PF00370"/>
    </source>
</evidence>
<evidence type="ECO:0000256" key="2">
    <source>
        <dbReference type="ARBA" id="ARBA00022679"/>
    </source>
</evidence>
<dbReference type="Proteomes" id="UP000708298">
    <property type="component" value="Unassembled WGS sequence"/>
</dbReference>
<dbReference type="InterPro" id="IPR000577">
    <property type="entry name" value="Carb_kinase_FGGY"/>
</dbReference>
<keyword evidence="2" id="KW-0808">Transferase</keyword>
<reference evidence="6" key="1">
    <citation type="journal article" date="2021" name="Microorganisms">
        <title>Acidisoma silvae sp. nov. and Acidisomacellulosilytica sp. nov., Two Acidophilic Bacteria Isolated from Decaying Wood, Hydrolyzing Cellulose and Producing Poly-3-hydroxybutyrate.</title>
        <authorList>
            <person name="Mieszkin S."/>
            <person name="Pouder E."/>
            <person name="Uroz S."/>
            <person name="Simon-Colin C."/>
            <person name="Alain K."/>
        </authorList>
    </citation>
    <scope>NUCLEOTIDE SEQUENCE</scope>
    <source>
        <strain evidence="6">HW T2.11</strain>
    </source>
</reference>
<dbReference type="GO" id="GO:0016301">
    <property type="term" value="F:kinase activity"/>
    <property type="evidence" value="ECO:0007669"/>
    <property type="project" value="UniProtKB-KW"/>
</dbReference>
<dbReference type="RefSeq" id="WP_227323316.1">
    <property type="nucleotide sequence ID" value="NZ_JAESVB010000016.1"/>
</dbReference>
<dbReference type="Pfam" id="PF02782">
    <property type="entry name" value="FGGY_C"/>
    <property type="match status" value="1"/>
</dbReference>
<dbReference type="AlphaFoldDB" id="A0A964E0Y8"/>
<keyword evidence="7" id="KW-1185">Reference proteome</keyword>
<proteinExistence type="inferred from homology"/>
<gene>
    <name evidence="6" type="ORF">ASILVAE211_20910</name>
</gene>
<evidence type="ECO:0000259" key="5">
    <source>
        <dbReference type="Pfam" id="PF02782"/>
    </source>
</evidence>
<evidence type="ECO:0000256" key="1">
    <source>
        <dbReference type="ARBA" id="ARBA00009156"/>
    </source>
</evidence>
<dbReference type="PANTHER" id="PTHR43095:SF5">
    <property type="entry name" value="XYLULOSE KINASE"/>
    <property type="match status" value="1"/>
</dbReference>
<evidence type="ECO:0000313" key="7">
    <source>
        <dbReference type="Proteomes" id="UP000708298"/>
    </source>
</evidence>
<keyword evidence="3" id="KW-0418">Kinase</keyword>
<comment type="caution">
    <text evidence="6">The sequence shown here is derived from an EMBL/GenBank/DDBJ whole genome shotgun (WGS) entry which is preliminary data.</text>
</comment>
<evidence type="ECO:0000256" key="3">
    <source>
        <dbReference type="ARBA" id="ARBA00022777"/>
    </source>
</evidence>
<dbReference type="InterPro" id="IPR018484">
    <property type="entry name" value="FGGY_N"/>
</dbReference>
<evidence type="ECO:0008006" key="8">
    <source>
        <dbReference type="Google" id="ProtNLM"/>
    </source>
</evidence>
<dbReference type="InterPro" id="IPR018485">
    <property type="entry name" value="FGGY_C"/>
</dbReference>
<name>A0A964E0Y8_9PROT</name>
<dbReference type="EMBL" id="JAESVB010000016">
    <property type="protein sequence ID" value="MCB8877667.1"/>
    <property type="molecule type" value="Genomic_DNA"/>
</dbReference>